<reference evidence="2" key="3">
    <citation type="submission" date="2020-12" db="UniProtKB">
        <authorList>
            <consortium name="EnsemblPlants"/>
        </authorList>
    </citation>
    <scope>IDENTIFICATION</scope>
</reference>
<dbReference type="InParanoid" id="A0A2K1IB19"/>
<keyword evidence="3" id="KW-1185">Reference proteome</keyword>
<dbReference type="Proteomes" id="UP000006727">
    <property type="component" value="Chromosome 27"/>
</dbReference>
<proteinExistence type="predicted"/>
<dbReference type="EnsemblPlants" id="Pp3c27_7330V3.1">
    <property type="protein sequence ID" value="PAC:32951355.CDS.1"/>
    <property type="gene ID" value="Pp3c27_7330"/>
</dbReference>
<evidence type="ECO:0000313" key="3">
    <source>
        <dbReference type="Proteomes" id="UP000006727"/>
    </source>
</evidence>
<name>A0A2K1IB19_PHYPA</name>
<dbReference type="AlphaFoldDB" id="A0A2K1IB19"/>
<dbReference type="Gramene" id="Pp3c27_7330V3.2">
    <property type="protein sequence ID" value="PAC:32951356.CDS.1"/>
    <property type="gene ID" value="Pp3c27_7330"/>
</dbReference>
<dbReference type="EMBL" id="ABEU02000027">
    <property type="protein sequence ID" value="PNR26465.1"/>
    <property type="molecule type" value="Genomic_DNA"/>
</dbReference>
<gene>
    <name evidence="1" type="ORF">PHYPA_031040</name>
</gene>
<dbReference type="Gramene" id="Pp3c27_7330V3.1">
    <property type="protein sequence ID" value="PAC:32951355.CDS.1"/>
    <property type="gene ID" value="Pp3c27_7330"/>
</dbReference>
<sequence>MAHLYIGNGDQNSQPYTLRILDRFSRSADKIATSYETTSRRSKRSLIDDTVMYIVKYPRRHGFLRLCTRHTTELHH</sequence>
<reference evidence="1 3" key="1">
    <citation type="journal article" date="2008" name="Science">
        <title>The Physcomitrella genome reveals evolutionary insights into the conquest of land by plants.</title>
        <authorList>
            <person name="Rensing S."/>
            <person name="Lang D."/>
            <person name="Zimmer A."/>
            <person name="Terry A."/>
            <person name="Salamov A."/>
            <person name="Shapiro H."/>
            <person name="Nishiyama T."/>
            <person name="Perroud P.-F."/>
            <person name="Lindquist E."/>
            <person name="Kamisugi Y."/>
            <person name="Tanahashi T."/>
            <person name="Sakakibara K."/>
            <person name="Fujita T."/>
            <person name="Oishi K."/>
            <person name="Shin-I T."/>
            <person name="Kuroki Y."/>
            <person name="Toyoda A."/>
            <person name="Suzuki Y."/>
            <person name="Hashimoto A."/>
            <person name="Yamaguchi K."/>
            <person name="Sugano A."/>
            <person name="Kohara Y."/>
            <person name="Fujiyama A."/>
            <person name="Anterola A."/>
            <person name="Aoki S."/>
            <person name="Ashton N."/>
            <person name="Barbazuk W.B."/>
            <person name="Barker E."/>
            <person name="Bennetzen J."/>
            <person name="Bezanilla M."/>
            <person name="Blankenship R."/>
            <person name="Cho S.H."/>
            <person name="Dutcher S."/>
            <person name="Estelle M."/>
            <person name="Fawcett J.A."/>
            <person name="Gundlach H."/>
            <person name="Hanada K."/>
            <person name="Heyl A."/>
            <person name="Hicks K.A."/>
            <person name="Hugh J."/>
            <person name="Lohr M."/>
            <person name="Mayer K."/>
            <person name="Melkozernov A."/>
            <person name="Murata T."/>
            <person name="Nelson D."/>
            <person name="Pils B."/>
            <person name="Prigge M."/>
            <person name="Reiss B."/>
            <person name="Renner T."/>
            <person name="Rombauts S."/>
            <person name="Rushton P."/>
            <person name="Sanderfoot A."/>
            <person name="Schween G."/>
            <person name="Shiu S.-H."/>
            <person name="Stueber K."/>
            <person name="Theodoulou F.L."/>
            <person name="Tu H."/>
            <person name="Van de Peer Y."/>
            <person name="Verrier P.J."/>
            <person name="Waters E."/>
            <person name="Wood A."/>
            <person name="Yang L."/>
            <person name="Cove D."/>
            <person name="Cuming A."/>
            <person name="Hasebe M."/>
            <person name="Lucas S."/>
            <person name="Mishler D.B."/>
            <person name="Reski R."/>
            <person name="Grigoriev I."/>
            <person name="Quatrano R.S."/>
            <person name="Boore J.L."/>
        </authorList>
    </citation>
    <scope>NUCLEOTIDE SEQUENCE [LARGE SCALE GENOMIC DNA]</scope>
    <source>
        <strain evidence="2 3">cv. Gransden 2004</strain>
    </source>
</reference>
<dbReference type="EnsemblPlants" id="Pp3c27_7330V3.2">
    <property type="protein sequence ID" value="PAC:32951356.CDS.1"/>
    <property type="gene ID" value="Pp3c27_7330"/>
</dbReference>
<evidence type="ECO:0000313" key="1">
    <source>
        <dbReference type="EMBL" id="PNR26465.1"/>
    </source>
</evidence>
<reference evidence="1 3" key="2">
    <citation type="journal article" date="2018" name="Plant J.">
        <title>The Physcomitrella patens chromosome-scale assembly reveals moss genome structure and evolution.</title>
        <authorList>
            <person name="Lang D."/>
            <person name="Ullrich K.K."/>
            <person name="Murat F."/>
            <person name="Fuchs J."/>
            <person name="Jenkins J."/>
            <person name="Haas F.B."/>
            <person name="Piednoel M."/>
            <person name="Gundlach H."/>
            <person name="Van Bel M."/>
            <person name="Meyberg R."/>
            <person name="Vives C."/>
            <person name="Morata J."/>
            <person name="Symeonidi A."/>
            <person name="Hiss M."/>
            <person name="Muchero W."/>
            <person name="Kamisugi Y."/>
            <person name="Saleh O."/>
            <person name="Blanc G."/>
            <person name="Decker E.L."/>
            <person name="van Gessel N."/>
            <person name="Grimwood J."/>
            <person name="Hayes R.D."/>
            <person name="Graham S.W."/>
            <person name="Gunter L.E."/>
            <person name="McDaniel S.F."/>
            <person name="Hoernstein S.N.W."/>
            <person name="Larsson A."/>
            <person name="Li F.W."/>
            <person name="Perroud P.F."/>
            <person name="Phillips J."/>
            <person name="Ranjan P."/>
            <person name="Rokshar D.S."/>
            <person name="Rothfels C.J."/>
            <person name="Schneider L."/>
            <person name="Shu S."/>
            <person name="Stevenson D.W."/>
            <person name="Thummler F."/>
            <person name="Tillich M."/>
            <person name="Villarreal Aguilar J.C."/>
            <person name="Widiez T."/>
            <person name="Wong G.K."/>
            <person name="Wymore A."/>
            <person name="Zhang Y."/>
            <person name="Zimmer A.D."/>
            <person name="Quatrano R.S."/>
            <person name="Mayer K.F.X."/>
            <person name="Goodstein D."/>
            <person name="Casacuberta J.M."/>
            <person name="Vandepoele K."/>
            <person name="Reski R."/>
            <person name="Cuming A.C."/>
            <person name="Tuskan G.A."/>
            <person name="Maumus F."/>
            <person name="Salse J."/>
            <person name="Schmutz J."/>
            <person name="Rensing S.A."/>
        </authorList>
    </citation>
    <scope>NUCLEOTIDE SEQUENCE [LARGE SCALE GENOMIC DNA]</scope>
    <source>
        <strain evidence="2 3">cv. Gransden 2004</strain>
    </source>
</reference>
<accession>A0A2K1IB19</accession>
<evidence type="ECO:0000313" key="2">
    <source>
        <dbReference type="EnsemblPlants" id="PAC:32951355.CDS.1"/>
    </source>
</evidence>
<organism evidence="1">
    <name type="scientific">Physcomitrium patens</name>
    <name type="common">Spreading-leaved earth moss</name>
    <name type="synonym">Physcomitrella patens</name>
    <dbReference type="NCBI Taxonomy" id="3218"/>
    <lineage>
        <taxon>Eukaryota</taxon>
        <taxon>Viridiplantae</taxon>
        <taxon>Streptophyta</taxon>
        <taxon>Embryophyta</taxon>
        <taxon>Bryophyta</taxon>
        <taxon>Bryophytina</taxon>
        <taxon>Bryopsida</taxon>
        <taxon>Funariidae</taxon>
        <taxon>Funariales</taxon>
        <taxon>Funariaceae</taxon>
        <taxon>Physcomitrium</taxon>
    </lineage>
</organism>
<protein>
    <submittedName>
        <fullName evidence="1 2">Uncharacterized protein</fullName>
    </submittedName>
</protein>